<evidence type="ECO:0000313" key="2">
    <source>
        <dbReference type="Proteomes" id="UP000326437"/>
    </source>
</evidence>
<name>A0A5E6YL94_PSEFL</name>
<sequence>MTVIASYNHFGCGIVIGDILINGPVDEERPPKTSLPTIGNVENFFGGAWGIHKSSQKVCIISDHCTIAWAGSKLYAHLFIDRIRNLARRITITKDIIERLLNKYGSNEISIVGAIYENGSMHTFGFDSEYLKCPILGDIYNAGSGASVIREFTDIVQSMKLDVPNEDEISARGVSLALTQVAHLLNAEFRKGDKAESILEFFGGGYEIAAFYDGKFQKINSNFVFHDISMVNGYLKMGNPRLLIGQTYSANHLCFQSISPRGMYDGEIMRNEVVEISPFATSAINCTTHPSSSILNWSCFVFVDDFRFLGEQLISLVLKSETPPIEYSVYDGKLEFSYSEKAGEQIEDFLIRIYENS</sequence>
<proteinExistence type="predicted"/>
<dbReference type="RefSeq" id="WP_150628536.1">
    <property type="nucleotide sequence ID" value="NZ_CABVHO010000008.1"/>
</dbReference>
<dbReference type="Proteomes" id="UP000326437">
    <property type="component" value="Unassembled WGS sequence"/>
</dbReference>
<evidence type="ECO:0000313" key="1">
    <source>
        <dbReference type="EMBL" id="VVN53925.1"/>
    </source>
</evidence>
<dbReference type="OrthoDB" id="6943054at2"/>
<dbReference type="EMBL" id="CABVHO010000008">
    <property type="protein sequence ID" value="VVN53925.1"/>
    <property type="molecule type" value="Genomic_DNA"/>
</dbReference>
<dbReference type="AlphaFoldDB" id="A0A5E6YL94"/>
<reference evidence="1 2" key="1">
    <citation type="submission" date="2019-09" db="EMBL/GenBank/DDBJ databases">
        <authorList>
            <person name="Chandra G."/>
            <person name="Truman W A."/>
        </authorList>
    </citation>
    <scope>NUCLEOTIDE SEQUENCE [LARGE SCALE GENOMIC DNA]</scope>
    <source>
        <strain evidence="1">PS685</strain>
    </source>
</reference>
<gene>
    <name evidence="1" type="ORF">PS685_01410</name>
</gene>
<protein>
    <submittedName>
        <fullName evidence="1">Uncharacterized protein</fullName>
    </submittedName>
</protein>
<accession>A0A5E6YL94</accession>
<organism evidence="1 2">
    <name type="scientific">Pseudomonas fluorescens</name>
    <dbReference type="NCBI Taxonomy" id="294"/>
    <lineage>
        <taxon>Bacteria</taxon>
        <taxon>Pseudomonadati</taxon>
        <taxon>Pseudomonadota</taxon>
        <taxon>Gammaproteobacteria</taxon>
        <taxon>Pseudomonadales</taxon>
        <taxon>Pseudomonadaceae</taxon>
        <taxon>Pseudomonas</taxon>
    </lineage>
</organism>